<dbReference type="GeneID" id="36534346"/>
<name>A0A2I1CDI6_ASPN1</name>
<evidence type="ECO:0000256" key="1">
    <source>
        <dbReference type="SAM" id="MobiDB-lite"/>
    </source>
</evidence>
<gene>
    <name evidence="2" type="ORF">P174DRAFT_440282</name>
</gene>
<dbReference type="EMBL" id="MSZS01000003">
    <property type="protein sequence ID" value="PKX95681.1"/>
    <property type="molecule type" value="Genomic_DNA"/>
</dbReference>
<accession>A0A2I1CDI6</accession>
<dbReference type="AlphaFoldDB" id="A0A2I1CDI6"/>
<dbReference type="VEuPathDB" id="FungiDB:P174DRAFT_440282"/>
<feature type="region of interest" description="Disordered" evidence="1">
    <location>
        <begin position="33"/>
        <end position="61"/>
    </location>
</feature>
<sequence>MAYENNIDTDQEIYARDGLLGSLDVRTACRLSSAPSGPVCMRSHGSGARSNTEQNRLDSGD</sequence>
<proteinExistence type="predicted"/>
<keyword evidence="3" id="KW-1185">Reference proteome</keyword>
<protein>
    <submittedName>
        <fullName evidence="2">Uncharacterized protein</fullName>
    </submittedName>
</protein>
<evidence type="ECO:0000313" key="3">
    <source>
        <dbReference type="Proteomes" id="UP000234474"/>
    </source>
</evidence>
<dbReference type="Proteomes" id="UP000234474">
    <property type="component" value="Unassembled WGS sequence"/>
</dbReference>
<comment type="caution">
    <text evidence="2">The sequence shown here is derived from an EMBL/GenBank/DDBJ whole genome shotgun (WGS) entry which is preliminary data.</text>
</comment>
<organism evidence="2 3">
    <name type="scientific">Aspergillus novofumigatus (strain IBT 16806)</name>
    <dbReference type="NCBI Taxonomy" id="1392255"/>
    <lineage>
        <taxon>Eukaryota</taxon>
        <taxon>Fungi</taxon>
        <taxon>Dikarya</taxon>
        <taxon>Ascomycota</taxon>
        <taxon>Pezizomycotina</taxon>
        <taxon>Eurotiomycetes</taxon>
        <taxon>Eurotiomycetidae</taxon>
        <taxon>Eurotiales</taxon>
        <taxon>Aspergillaceae</taxon>
        <taxon>Aspergillus</taxon>
        <taxon>Aspergillus subgen. Fumigati</taxon>
    </lineage>
</organism>
<evidence type="ECO:0000313" key="2">
    <source>
        <dbReference type="EMBL" id="PKX95681.1"/>
    </source>
</evidence>
<dbReference type="RefSeq" id="XP_024684276.1">
    <property type="nucleotide sequence ID" value="XM_024827021.1"/>
</dbReference>
<feature type="non-terminal residue" evidence="2">
    <location>
        <position position="61"/>
    </location>
</feature>
<reference evidence="3" key="1">
    <citation type="journal article" date="2018" name="Proc. Natl. Acad. Sci. U.S.A.">
        <title>Linking secondary metabolites to gene clusters through genome sequencing of six diverse Aspergillus species.</title>
        <authorList>
            <person name="Kaerboelling I."/>
            <person name="Vesth T.C."/>
            <person name="Frisvad J.C."/>
            <person name="Nybo J.L."/>
            <person name="Theobald S."/>
            <person name="Kuo A."/>
            <person name="Bowyer P."/>
            <person name="Matsuda Y."/>
            <person name="Mondo S."/>
            <person name="Lyhne E.K."/>
            <person name="Kogle M.E."/>
            <person name="Clum A."/>
            <person name="Lipzen A."/>
            <person name="Salamov A."/>
            <person name="Ngan C.Y."/>
            <person name="Daum C."/>
            <person name="Chiniquy J."/>
            <person name="Barry K."/>
            <person name="LaButti K."/>
            <person name="Haridas S."/>
            <person name="Simmons B.A."/>
            <person name="Magnuson J.K."/>
            <person name="Mortensen U.H."/>
            <person name="Larsen T.O."/>
            <person name="Grigoriev I.V."/>
            <person name="Baker S.E."/>
            <person name="Andersen M.R."/>
        </authorList>
    </citation>
    <scope>NUCLEOTIDE SEQUENCE [LARGE SCALE GENOMIC DNA]</scope>
    <source>
        <strain evidence="3">IBT 16806</strain>
    </source>
</reference>